<name>A0A2Y9BFJ3_9FIRM</name>
<comment type="subcellular location">
    <subcellularLocation>
        <location evidence="1">Membrane</location>
        <topology evidence="1">Lipid-anchor</topology>
    </subcellularLocation>
</comment>
<evidence type="ECO:0000256" key="1">
    <source>
        <dbReference type="ARBA" id="ARBA00004635"/>
    </source>
</evidence>
<dbReference type="Gene3D" id="3.40.190.10">
    <property type="entry name" value="Periplasmic binding protein-like II"/>
    <property type="match status" value="2"/>
</dbReference>
<dbReference type="SUPFAM" id="SSF53850">
    <property type="entry name" value="Periplasmic binding protein-like II"/>
    <property type="match status" value="1"/>
</dbReference>
<evidence type="ECO:0000256" key="4">
    <source>
        <dbReference type="ARBA" id="ARBA00023136"/>
    </source>
</evidence>
<evidence type="ECO:0000256" key="6">
    <source>
        <dbReference type="ARBA" id="ARBA00023288"/>
    </source>
</evidence>
<dbReference type="PANTHER" id="PTHR30429:SF0">
    <property type="entry name" value="METHIONINE-BINDING LIPOPROTEIN METQ"/>
    <property type="match status" value="1"/>
</dbReference>
<evidence type="ECO:0000313" key="7">
    <source>
        <dbReference type="EMBL" id="PWJ30891.1"/>
    </source>
</evidence>
<organism evidence="7 8">
    <name type="scientific">Faecalicatena orotica</name>
    <dbReference type="NCBI Taxonomy" id="1544"/>
    <lineage>
        <taxon>Bacteria</taxon>
        <taxon>Bacillati</taxon>
        <taxon>Bacillota</taxon>
        <taxon>Clostridia</taxon>
        <taxon>Lachnospirales</taxon>
        <taxon>Lachnospiraceae</taxon>
        <taxon>Faecalicatena</taxon>
    </lineage>
</organism>
<keyword evidence="6" id="KW-0449">Lipoprotein</keyword>
<dbReference type="AlphaFoldDB" id="A0A2Y9BFJ3"/>
<accession>A0A2Y9BFJ3</accession>
<comment type="similarity">
    <text evidence="2">Belongs to the NlpA lipoprotein family.</text>
</comment>
<dbReference type="InterPro" id="IPR004872">
    <property type="entry name" value="Lipoprotein_NlpA"/>
</dbReference>
<sequence>MKHKNVAVILCAVLAVFMLFGCGNKKEDSENSPGKKEKIIIGTSSVSKDLAESGKEELEGLGYEVEIKVFNDYVLPNSALADGSVDANLYQHEPYMENYNDSNGTDIVMLSPKLYNYYSGLYSVKADSPEELPDGGKVGIAEDASNISEQLKQLQAAGVIKLREEPSSGEFFTIADIAENPHNYEFIQGDHVKYKNMDEYACLMGTSNTMAEAGVDPTENLIQKFVDNSLAEGICVMKENENADWVKDIMKAYTSAEAKANVPASSGFEPVE</sequence>
<evidence type="ECO:0000256" key="5">
    <source>
        <dbReference type="ARBA" id="ARBA00023139"/>
    </source>
</evidence>
<keyword evidence="4" id="KW-0472">Membrane</keyword>
<keyword evidence="3" id="KW-0732">Signal</keyword>
<protein>
    <submittedName>
        <fullName evidence="7">D-methionine transport system substrate-binding protein</fullName>
    </submittedName>
</protein>
<keyword evidence="5" id="KW-0564">Palmitate</keyword>
<keyword evidence="8" id="KW-1185">Reference proteome</keyword>
<dbReference type="PROSITE" id="PS51257">
    <property type="entry name" value="PROKAR_LIPOPROTEIN"/>
    <property type="match status" value="1"/>
</dbReference>
<dbReference type="GO" id="GO:0016020">
    <property type="term" value="C:membrane"/>
    <property type="evidence" value="ECO:0007669"/>
    <property type="project" value="UniProtKB-SubCell"/>
</dbReference>
<dbReference type="Proteomes" id="UP000245845">
    <property type="component" value="Unassembled WGS sequence"/>
</dbReference>
<reference evidence="7 8" key="1">
    <citation type="submission" date="2018-05" db="EMBL/GenBank/DDBJ databases">
        <title>The Hungate 1000. A catalogue of reference genomes from the rumen microbiome.</title>
        <authorList>
            <person name="Kelly W."/>
        </authorList>
    </citation>
    <scope>NUCLEOTIDE SEQUENCE [LARGE SCALE GENOMIC DNA]</scope>
    <source>
        <strain evidence="7 8">NLAE-zl-C242</strain>
    </source>
</reference>
<evidence type="ECO:0000313" key="8">
    <source>
        <dbReference type="Proteomes" id="UP000245845"/>
    </source>
</evidence>
<dbReference type="Pfam" id="PF03180">
    <property type="entry name" value="Lipoprotein_9"/>
    <property type="match status" value="1"/>
</dbReference>
<gene>
    <name evidence="7" type="ORF">A8806_103298</name>
</gene>
<proteinExistence type="inferred from homology"/>
<comment type="caution">
    <text evidence="7">The sequence shown here is derived from an EMBL/GenBank/DDBJ whole genome shotgun (WGS) entry which is preliminary data.</text>
</comment>
<evidence type="ECO:0000256" key="3">
    <source>
        <dbReference type="ARBA" id="ARBA00022729"/>
    </source>
</evidence>
<dbReference type="OrthoDB" id="9812878at2"/>
<dbReference type="PANTHER" id="PTHR30429">
    <property type="entry name" value="D-METHIONINE-BINDING LIPOPROTEIN METQ"/>
    <property type="match status" value="1"/>
</dbReference>
<evidence type="ECO:0000256" key="2">
    <source>
        <dbReference type="ARBA" id="ARBA00008973"/>
    </source>
</evidence>
<dbReference type="RefSeq" id="WP_109730511.1">
    <property type="nucleotide sequence ID" value="NZ_BAAACK010000004.1"/>
</dbReference>
<dbReference type="EMBL" id="QGDL01000003">
    <property type="protein sequence ID" value="PWJ30891.1"/>
    <property type="molecule type" value="Genomic_DNA"/>
</dbReference>